<evidence type="ECO:0000313" key="3">
    <source>
        <dbReference type="Proteomes" id="UP000027138"/>
    </source>
</evidence>
<dbReference type="AlphaFoldDB" id="A0A067JMD8"/>
<feature type="region of interest" description="Disordered" evidence="1">
    <location>
        <begin position="58"/>
        <end position="116"/>
    </location>
</feature>
<feature type="compositionally biased region" description="Basic and acidic residues" evidence="1">
    <location>
        <begin position="106"/>
        <end position="116"/>
    </location>
</feature>
<sequence length="116" mass="12996">MMVDYEVDQGIQIKILRANQTELRRYLHNQSDGVLEIVTDLTGANKADQTELWIRVTQPPVASPNRQSRHPTASRVTQPPVASPNCQSRHPTASRVTQLPVASRSYKNELRHAAVS</sequence>
<accession>A0A067JMD8</accession>
<name>A0A067JMD8_JATCU</name>
<dbReference type="EMBL" id="KK914998">
    <property type="protein sequence ID" value="KDP25146.1"/>
    <property type="molecule type" value="Genomic_DNA"/>
</dbReference>
<gene>
    <name evidence="2" type="ORF">JCGZ_24246</name>
</gene>
<evidence type="ECO:0000256" key="1">
    <source>
        <dbReference type="SAM" id="MobiDB-lite"/>
    </source>
</evidence>
<feature type="compositionally biased region" description="Polar residues" evidence="1">
    <location>
        <begin position="64"/>
        <end position="77"/>
    </location>
</feature>
<organism evidence="2 3">
    <name type="scientific">Jatropha curcas</name>
    <name type="common">Barbados nut</name>
    <dbReference type="NCBI Taxonomy" id="180498"/>
    <lineage>
        <taxon>Eukaryota</taxon>
        <taxon>Viridiplantae</taxon>
        <taxon>Streptophyta</taxon>
        <taxon>Embryophyta</taxon>
        <taxon>Tracheophyta</taxon>
        <taxon>Spermatophyta</taxon>
        <taxon>Magnoliopsida</taxon>
        <taxon>eudicotyledons</taxon>
        <taxon>Gunneridae</taxon>
        <taxon>Pentapetalae</taxon>
        <taxon>rosids</taxon>
        <taxon>fabids</taxon>
        <taxon>Malpighiales</taxon>
        <taxon>Euphorbiaceae</taxon>
        <taxon>Crotonoideae</taxon>
        <taxon>Jatropheae</taxon>
        <taxon>Jatropha</taxon>
    </lineage>
</organism>
<evidence type="ECO:0000313" key="2">
    <source>
        <dbReference type="EMBL" id="KDP25146.1"/>
    </source>
</evidence>
<protein>
    <submittedName>
        <fullName evidence="2">Uncharacterized protein</fullName>
    </submittedName>
</protein>
<dbReference type="Proteomes" id="UP000027138">
    <property type="component" value="Unassembled WGS sequence"/>
</dbReference>
<keyword evidence="3" id="KW-1185">Reference proteome</keyword>
<reference evidence="2 3" key="1">
    <citation type="journal article" date="2014" name="PLoS ONE">
        <title>Global Analysis of Gene Expression Profiles in Physic Nut (Jatropha curcas L.) Seedlings Exposed to Salt Stress.</title>
        <authorList>
            <person name="Zhang L."/>
            <person name="Zhang C."/>
            <person name="Wu P."/>
            <person name="Chen Y."/>
            <person name="Li M."/>
            <person name="Jiang H."/>
            <person name="Wu G."/>
        </authorList>
    </citation>
    <scope>NUCLEOTIDE SEQUENCE [LARGE SCALE GENOMIC DNA]</scope>
    <source>
        <strain evidence="3">cv. GZQX0401</strain>
        <tissue evidence="2">Young leaves</tissue>
    </source>
</reference>
<proteinExistence type="predicted"/>
<feature type="compositionally biased region" description="Polar residues" evidence="1">
    <location>
        <begin position="84"/>
        <end position="97"/>
    </location>
</feature>